<protein>
    <submittedName>
        <fullName evidence="2">Uncharacterized protein</fullName>
    </submittedName>
</protein>
<dbReference type="Proteomes" id="UP000585614">
    <property type="component" value="Unassembled WGS sequence"/>
</dbReference>
<feature type="region of interest" description="Disordered" evidence="1">
    <location>
        <begin position="30"/>
        <end position="159"/>
    </location>
</feature>
<reference evidence="2 3" key="1">
    <citation type="journal article" date="2020" name="Nature">
        <title>Six reference-quality genomes reveal evolution of bat adaptations.</title>
        <authorList>
            <person name="Jebb D."/>
            <person name="Huang Z."/>
            <person name="Pippel M."/>
            <person name="Hughes G.M."/>
            <person name="Lavrichenko K."/>
            <person name="Devanna P."/>
            <person name="Winkler S."/>
            <person name="Jermiin L.S."/>
            <person name="Skirmuntt E.C."/>
            <person name="Katzourakis A."/>
            <person name="Burkitt-Gray L."/>
            <person name="Ray D.A."/>
            <person name="Sullivan K.A.M."/>
            <person name="Roscito J.G."/>
            <person name="Kirilenko B.M."/>
            <person name="Davalos L.M."/>
            <person name="Corthals A.P."/>
            <person name="Power M.L."/>
            <person name="Jones G."/>
            <person name="Ransome R.D."/>
            <person name="Dechmann D.K.N."/>
            <person name="Locatelli A.G."/>
            <person name="Puechmaille S.J."/>
            <person name="Fedrigo O."/>
            <person name="Jarvis E.D."/>
            <person name="Hiller M."/>
            <person name="Vernes S.C."/>
            <person name="Myers E.W."/>
            <person name="Teeling E.C."/>
        </authorList>
    </citation>
    <scope>NUCLEOTIDE SEQUENCE [LARGE SCALE GENOMIC DNA]</scope>
    <source>
        <strain evidence="2">MRhiFer1</strain>
        <tissue evidence="2">Lung</tissue>
    </source>
</reference>
<organism evidence="2 3">
    <name type="scientific">Rhinolophus ferrumequinum</name>
    <name type="common">Greater horseshoe bat</name>
    <dbReference type="NCBI Taxonomy" id="59479"/>
    <lineage>
        <taxon>Eukaryota</taxon>
        <taxon>Metazoa</taxon>
        <taxon>Chordata</taxon>
        <taxon>Craniata</taxon>
        <taxon>Vertebrata</taxon>
        <taxon>Euteleostomi</taxon>
        <taxon>Mammalia</taxon>
        <taxon>Eutheria</taxon>
        <taxon>Laurasiatheria</taxon>
        <taxon>Chiroptera</taxon>
        <taxon>Yinpterochiroptera</taxon>
        <taxon>Rhinolophoidea</taxon>
        <taxon>Rhinolophidae</taxon>
        <taxon>Rhinolophinae</taxon>
        <taxon>Rhinolophus</taxon>
    </lineage>
</organism>
<feature type="compositionally biased region" description="Basic and acidic residues" evidence="1">
    <location>
        <begin position="106"/>
        <end position="118"/>
    </location>
</feature>
<dbReference type="EMBL" id="JACAGC010000002">
    <property type="protein sequence ID" value="KAF6384955.1"/>
    <property type="molecule type" value="Genomic_DNA"/>
</dbReference>
<sequence>MWRTEESVWSSGRSLGAQAGFKVVSEEIILPAGKRVSPQGPTSAGLGEGDPGLGASQPSRKNVPTWDMALEGVIGSKSSQTMAQKGKSAPERPLRKQKRCLFPCLHPEREGKKQENPQKKGSPIPPAQSRSPEQGRAALIGTNKVRKSGKALGSSYRRSWGIGMQQISPAFESPFPPQ</sequence>
<gene>
    <name evidence="2" type="ORF">mRhiFer1_008816</name>
</gene>
<comment type="caution">
    <text evidence="2">The sequence shown here is derived from an EMBL/GenBank/DDBJ whole genome shotgun (WGS) entry which is preliminary data.</text>
</comment>
<proteinExistence type="predicted"/>
<dbReference type="AlphaFoldDB" id="A0A7J8AFE7"/>
<accession>A0A7J8AFE7</accession>
<evidence type="ECO:0000313" key="2">
    <source>
        <dbReference type="EMBL" id="KAF6384955.1"/>
    </source>
</evidence>
<evidence type="ECO:0000256" key="1">
    <source>
        <dbReference type="SAM" id="MobiDB-lite"/>
    </source>
</evidence>
<evidence type="ECO:0000313" key="3">
    <source>
        <dbReference type="Proteomes" id="UP000585614"/>
    </source>
</evidence>
<name>A0A7J8AFE7_RHIFE</name>